<comment type="caution">
    <text evidence="1">The sequence shown here is derived from an EMBL/GenBank/DDBJ whole genome shotgun (WGS) entry which is preliminary data.</text>
</comment>
<accession>A0A645BIW4</accession>
<proteinExistence type="predicted"/>
<dbReference type="EMBL" id="VSSQ01020462">
    <property type="protein sequence ID" value="MPM65335.1"/>
    <property type="molecule type" value="Genomic_DNA"/>
</dbReference>
<organism evidence="1">
    <name type="scientific">bioreactor metagenome</name>
    <dbReference type="NCBI Taxonomy" id="1076179"/>
    <lineage>
        <taxon>unclassified sequences</taxon>
        <taxon>metagenomes</taxon>
        <taxon>ecological metagenomes</taxon>
    </lineage>
</organism>
<protein>
    <submittedName>
        <fullName evidence="1">Uncharacterized protein</fullName>
    </submittedName>
</protein>
<sequence length="179" mass="20682">MRPCIDDLIIALVVGDEPHVVVVHDLFYLVVTLLDKVFLLFRDNHIFKIERQSALERHFVPQVLDVVQVLGGTRHSASLDDLSDNVAERFFREQFIDVSHFFWDILVGNHTPNGGLVHFAYGVPVFVDIINQNVYQCVNIHFPFVIRDYGFFFTVESHAFALCSRTYLCDVIQSQYHVL</sequence>
<name>A0A645BIW4_9ZZZZ</name>
<evidence type="ECO:0000313" key="1">
    <source>
        <dbReference type="EMBL" id="MPM65335.1"/>
    </source>
</evidence>
<gene>
    <name evidence="1" type="ORF">SDC9_112230</name>
</gene>
<reference evidence="1" key="1">
    <citation type="submission" date="2019-08" db="EMBL/GenBank/DDBJ databases">
        <authorList>
            <person name="Kucharzyk K."/>
            <person name="Murdoch R.W."/>
            <person name="Higgins S."/>
            <person name="Loffler F."/>
        </authorList>
    </citation>
    <scope>NUCLEOTIDE SEQUENCE</scope>
</reference>
<dbReference type="AlphaFoldDB" id="A0A645BIW4"/>